<dbReference type="EMBL" id="KZ613937">
    <property type="protein sequence ID" value="PMD48731.1"/>
    <property type="molecule type" value="Genomic_DNA"/>
</dbReference>
<feature type="compositionally biased region" description="Low complexity" evidence="1">
    <location>
        <begin position="95"/>
        <end position="104"/>
    </location>
</feature>
<organism evidence="2 3">
    <name type="scientific">Hyaloscypha variabilis (strain UAMH 11265 / GT02V1 / F)</name>
    <name type="common">Meliniomyces variabilis</name>
    <dbReference type="NCBI Taxonomy" id="1149755"/>
    <lineage>
        <taxon>Eukaryota</taxon>
        <taxon>Fungi</taxon>
        <taxon>Dikarya</taxon>
        <taxon>Ascomycota</taxon>
        <taxon>Pezizomycotina</taxon>
        <taxon>Leotiomycetes</taxon>
        <taxon>Helotiales</taxon>
        <taxon>Hyaloscyphaceae</taxon>
        <taxon>Hyaloscypha</taxon>
        <taxon>Hyaloscypha variabilis</taxon>
    </lineage>
</organism>
<accession>A0A2J6SD91</accession>
<proteinExistence type="predicted"/>
<feature type="region of interest" description="Disordered" evidence="1">
    <location>
        <begin position="93"/>
        <end position="134"/>
    </location>
</feature>
<sequence>MLYVSEASITCSSYEPSRYHLFLTPTSCFLFFVSIRCFALHNLCRRCILICPHPITMPAKDASPTTTTIPADLSNGTSKDAIIEDLRRRLEESELSSNAGSSSSRARRRRRSRKPKSSFASNMTDTAAPFLPHLPTATATTKKTKTKGAKPVKLVVGLNLNLELELKARIQGDISLSLVQ</sequence>
<feature type="compositionally biased region" description="Basic residues" evidence="1">
    <location>
        <begin position="105"/>
        <end position="116"/>
    </location>
</feature>
<keyword evidence="3" id="KW-1185">Reference proteome</keyword>
<dbReference type="PANTHER" id="PTHR35587:SF4">
    <property type="match status" value="1"/>
</dbReference>
<evidence type="ECO:0000313" key="2">
    <source>
        <dbReference type="EMBL" id="PMD48731.1"/>
    </source>
</evidence>
<reference evidence="2 3" key="1">
    <citation type="submission" date="2016-04" db="EMBL/GenBank/DDBJ databases">
        <title>A degradative enzymes factory behind the ericoid mycorrhizal symbiosis.</title>
        <authorList>
            <consortium name="DOE Joint Genome Institute"/>
            <person name="Martino E."/>
            <person name="Morin E."/>
            <person name="Grelet G."/>
            <person name="Kuo A."/>
            <person name="Kohler A."/>
            <person name="Daghino S."/>
            <person name="Barry K."/>
            <person name="Choi C."/>
            <person name="Cichocki N."/>
            <person name="Clum A."/>
            <person name="Copeland A."/>
            <person name="Hainaut M."/>
            <person name="Haridas S."/>
            <person name="Labutti K."/>
            <person name="Lindquist E."/>
            <person name="Lipzen A."/>
            <person name="Khouja H.-R."/>
            <person name="Murat C."/>
            <person name="Ohm R."/>
            <person name="Olson A."/>
            <person name="Spatafora J."/>
            <person name="Veneault-Fourrey C."/>
            <person name="Henrissat B."/>
            <person name="Grigoriev I."/>
            <person name="Martin F."/>
            <person name="Perotto S."/>
        </authorList>
    </citation>
    <scope>NUCLEOTIDE SEQUENCE [LARGE SCALE GENOMIC DNA]</scope>
    <source>
        <strain evidence="2 3">F</strain>
    </source>
</reference>
<name>A0A2J6SD91_HYAVF</name>
<evidence type="ECO:0000256" key="1">
    <source>
        <dbReference type="SAM" id="MobiDB-lite"/>
    </source>
</evidence>
<dbReference type="AlphaFoldDB" id="A0A2J6SD91"/>
<dbReference type="PANTHER" id="PTHR35587">
    <property type="entry name" value="EXPRESSED PROTEIN"/>
    <property type="match status" value="1"/>
</dbReference>
<protein>
    <submittedName>
        <fullName evidence="2">Uncharacterized protein</fullName>
    </submittedName>
</protein>
<feature type="compositionally biased region" description="Low complexity" evidence="1">
    <location>
        <begin position="117"/>
        <end position="134"/>
    </location>
</feature>
<evidence type="ECO:0000313" key="3">
    <source>
        <dbReference type="Proteomes" id="UP000235786"/>
    </source>
</evidence>
<dbReference type="OrthoDB" id="10613182at2759"/>
<dbReference type="Proteomes" id="UP000235786">
    <property type="component" value="Unassembled WGS sequence"/>
</dbReference>
<gene>
    <name evidence="2" type="ORF">L207DRAFT_15978</name>
</gene>